<dbReference type="Gene3D" id="2.60.120.480">
    <property type="entry name" value="Ureidoglycolate hydrolase"/>
    <property type="match status" value="1"/>
</dbReference>
<evidence type="ECO:0000256" key="2">
    <source>
        <dbReference type="ARBA" id="ARBA00022631"/>
    </source>
</evidence>
<reference evidence="5 6" key="1">
    <citation type="submission" date="2018-09" db="EMBL/GenBank/DDBJ databases">
        <title>Roseovarius spongiae sp. nov., isolated from a marine sponge.</title>
        <authorList>
            <person name="Zhuang L."/>
            <person name="Luo L."/>
        </authorList>
    </citation>
    <scope>NUCLEOTIDE SEQUENCE [LARGE SCALE GENOMIC DNA]</scope>
    <source>
        <strain evidence="5 6">HN-E21</strain>
    </source>
</reference>
<dbReference type="GO" id="GO:0006144">
    <property type="term" value="P:purine nucleobase metabolic process"/>
    <property type="evidence" value="ECO:0007669"/>
    <property type="project" value="UniProtKB-KW"/>
</dbReference>
<dbReference type="SUPFAM" id="SSF51182">
    <property type="entry name" value="RmlC-like cupins"/>
    <property type="match status" value="1"/>
</dbReference>
<dbReference type="PIRSF" id="PIRSF017306">
    <property type="entry name" value="Ureidogly_hydro"/>
    <property type="match status" value="1"/>
</dbReference>
<gene>
    <name evidence="5" type="ORF">D6850_13200</name>
</gene>
<evidence type="ECO:0000313" key="5">
    <source>
        <dbReference type="EMBL" id="RKF14119.1"/>
    </source>
</evidence>
<accession>A0A3A8B551</accession>
<dbReference type="GO" id="GO:0004848">
    <property type="term" value="F:ureidoglycolate hydrolase activity"/>
    <property type="evidence" value="ECO:0007669"/>
    <property type="project" value="InterPro"/>
</dbReference>
<comment type="subunit">
    <text evidence="1">Homodimer.</text>
</comment>
<evidence type="ECO:0000256" key="4">
    <source>
        <dbReference type="ARBA" id="ARBA00047684"/>
    </source>
</evidence>
<dbReference type="InterPro" id="IPR007247">
    <property type="entry name" value="Ureidogly_lyase"/>
</dbReference>
<evidence type="ECO:0000256" key="1">
    <source>
        <dbReference type="ARBA" id="ARBA00011738"/>
    </source>
</evidence>
<dbReference type="OrthoDB" id="9804602at2"/>
<dbReference type="RefSeq" id="WP_121167653.1">
    <property type="nucleotide sequence ID" value="NZ_RAPE01000003.1"/>
</dbReference>
<evidence type="ECO:0000256" key="3">
    <source>
        <dbReference type="ARBA" id="ARBA00023239"/>
    </source>
</evidence>
<keyword evidence="3 5" id="KW-0456">Lyase</keyword>
<dbReference type="AlphaFoldDB" id="A0A3A8B551"/>
<evidence type="ECO:0000313" key="6">
    <source>
        <dbReference type="Proteomes" id="UP000281128"/>
    </source>
</evidence>
<dbReference type="InterPro" id="IPR024060">
    <property type="entry name" value="Ureidoglycolate_lyase_dom_sf"/>
</dbReference>
<dbReference type="EMBL" id="RAPE01000003">
    <property type="protein sequence ID" value="RKF14119.1"/>
    <property type="molecule type" value="Genomic_DNA"/>
</dbReference>
<dbReference type="PANTHER" id="PTHR21221:SF1">
    <property type="entry name" value="UREIDOGLYCOLATE LYASE"/>
    <property type="match status" value="1"/>
</dbReference>
<keyword evidence="6" id="KW-1185">Reference proteome</keyword>
<name>A0A3A8B551_9RHOB</name>
<comment type="catalytic activity">
    <reaction evidence="4">
        <text>(S)-ureidoglycolate = urea + glyoxylate</text>
        <dbReference type="Rhea" id="RHEA:11304"/>
        <dbReference type="ChEBI" id="CHEBI:16199"/>
        <dbReference type="ChEBI" id="CHEBI:36655"/>
        <dbReference type="ChEBI" id="CHEBI:57296"/>
        <dbReference type="EC" id="4.3.2.3"/>
    </reaction>
</comment>
<dbReference type="InterPro" id="IPR011051">
    <property type="entry name" value="RmlC_Cupin_sf"/>
</dbReference>
<comment type="caution">
    <text evidence="5">The sequence shown here is derived from an EMBL/GenBank/DDBJ whole genome shotgun (WGS) entry which is preliminary data.</text>
</comment>
<organism evidence="5 6">
    <name type="scientific">Roseovarius spongiae</name>
    <dbReference type="NCBI Taxonomy" id="2320272"/>
    <lineage>
        <taxon>Bacteria</taxon>
        <taxon>Pseudomonadati</taxon>
        <taxon>Pseudomonadota</taxon>
        <taxon>Alphaproteobacteria</taxon>
        <taxon>Rhodobacterales</taxon>
        <taxon>Roseobacteraceae</taxon>
        <taxon>Roseovarius</taxon>
    </lineage>
</organism>
<dbReference type="NCBIfam" id="NF009932">
    <property type="entry name" value="PRK13395.1"/>
    <property type="match status" value="1"/>
</dbReference>
<dbReference type="EC" id="4.3.2.3" evidence="5"/>
<dbReference type="PANTHER" id="PTHR21221">
    <property type="entry name" value="UREIDOGLYCOLATE HYDROLASE"/>
    <property type="match status" value="1"/>
</dbReference>
<dbReference type="Proteomes" id="UP000281128">
    <property type="component" value="Unassembled WGS sequence"/>
</dbReference>
<dbReference type="CDD" id="cd20298">
    <property type="entry name" value="cupin_UAH"/>
    <property type="match status" value="1"/>
</dbReference>
<dbReference type="GO" id="GO:0050385">
    <property type="term" value="F:ureidoglycolate lyase activity"/>
    <property type="evidence" value="ECO:0007669"/>
    <property type="project" value="UniProtKB-EC"/>
</dbReference>
<proteinExistence type="predicted"/>
<dbReference type="Pfam" id="PF04115">
    <property type="entry name" value="Ureidogly_lyase"/>
    <property type="match status" value="1"/>
</dbReference>
<dbReference type="InterPro" id="IPR047233">
    <property type="entry name" value="UAH_cupin"/>
</dbReference>
<protein>
    <submittedName>
        <fullName evidence="5">Ureidoglycolate lyase</fullName>
        <ecNumber evidence="5">4.3.2.3</ecNumber>
    </submittedName>
</protein>
<sequence>MRTIAAQHLTPARFAPFGDVIALRTAPDWLINEGRCGRHHDLARLDFSEGRAGISLFDAAPVTLPMTLAMMERHPDGSQAFLPMNGAACLVTVAPDEGGRPGAPRAFVTAPGQGVNLLRGVWHGVFAPLGPGPFAVIDRIGEGANLEEHWFKTPWAVTAPQ</sequence>
<keyword evidence="2" id="KW-0659">Purine metabolism</keyword>
<dbReference type="GO" id="GO:0000256">
    <property type="term" value="P:allantoin catabolic process"/>
    <property type="evidence" value="ECO:0007669"/>
    <property type="project" value="InterPro"/>
</dbReference>